<sequence>MSAVLQCFGIWGMINTPGPTTAEMSGNTMSLRRTLRETPDLFKVFLGGIENGDNYICAVNCWIKYDASRRPDEDRELLLLQELDITEDDSLESRKEKIEDYLRGVHEQYCKRQTNQKQKRMR</sequence>
<reference evidence="1" key="1">
    <citation type="journal article" date="2023" name="IScience">
        <title>Live-bearing cockroach genome reveals convergent evolutionary mechanisms linked to viviparity in insects and beyond.</title>
        <authorList>
            <person name="Fouks B."/>
            <person name="Harrison M.C."/>
            <person name="Mikhailova A.A."/>
            <person name="Marchal E."/>
            <person name="English S."/>
            <person name="Carruthers M."/>
            <person name="Jennings E.C."/>
            <person name="Chiamaka E.L."/>
            <person name="Frigard R.A."/>
            <person name="Pippel M."/>
            <person name="Attardo G.M."/>
            <person name="Benoit J.B."/>
            <person name="Bornberg-Bauer E."/>
            <person name="Tobe S.S."/>
        </authorList>
    </citation>
    <scope>NUCLEOTIDE SEQUENCE</scope>
    <source>
        <strain evidence="1">Stay&amp;Tobe</strain>
    </source>
</reference>
<comment type="caution">
    <text evidence="1">The sequence shown here is derived from an EMBL/GenBank/DDBJ whole genome shotgun (WGS) entry which is preliminary data.</text>
</comment>
<dbReference type="EMBL" id="JASPKZ010009352">
    <property type="protein sequence ID" value="KAJ9577637.1"/>
    <property type="molecule type" value="Genomic_DNA"/>
</dbReference>
<organism evidence="1 2">
    <name type="scientific">Diploptera punctata</name>
    <name type="common">Pacific beetle cockroach</name>
    <dbReference type="NCBI Taxonomy" id="6984"/>
    <lineage>
        <taxon>Eukaryota</taxon>
        <taxon>Metazoa</taxon>
        <taxon>Ecdysozoa</taxon>
        <taxon>Arthropoda</taxon>
        <taxon>Hexapoda</taxon>
        <taxon>Insecta</taxon>
        <taxon>Pterygota</taxon>
        <taxon>Neoptera</taxon>
        <taxon>Polyneoptera</taxon>
        <taxon>Dictyoptera</taxon>
        <taxon>Blattodea</taxon>
        <taxon>Blaberoidea</taxon>
        <taxon>Blaberidae</taxon>
        <taxon>Diplopterinae</taxon>
        <taxon>Diploptera</taxon>
    </lineage>
</organism>
<dbReference type="AlphaFoldDB" id="A0AAD7ZCG0"/>
<name>A0AAD7ZCG0_DIPPU</name>
<protein>
    <submittedName>
        <fullName evidence="1">Uncharacterized protein</fullName>
    </submittedName>
</protein>
<dbReference type="Proteomes" id="UP001233999">
    <property type="component" value="Unassembled WGS sequence"/>
</dbReference>
<proteinExistence type="predicted"/>
<reference evidence="1" key="2">
    <citation type="submission" date="2023-05" db="EMBL/GenBank/DDBJ databases">
        <authorList>
            <person name="Fouks B."/>
        </authorList>
    </citation>
    <scope>NUCLEOTIDE SEQUENCE</scope>
    <source>
        <strain evidence="1">Stay&amp;Tobe</strain>
        <tissue evidence="1">Testes</tissue>
    </source>
</reference>
<evidence type="ECO:0000313" key="1">
    <source>
        <dbReference type="EMBL" id="KAJ9577637.1"/>
    </source>
</evidence>
<gene>
    <name evidence="1" type="ORF">L9F63_005824</name>
</gene>
<accession>A0AAD7ZCG0</accession>
<keyword evidence="2" id="KW-1185">Reference proteome</keyword>
<evidence type="ECO:0000313" key="2">
    <source>
        <dbReference type="Proteomes" id="UP001233999"/>
    </source>
</evidence>